<dbReference type="Proteomes" id="UP000232875">
    <property type="component" value="Unassembled WGS sequence"/>
</dbReference>
<keyword evidence="2" id="KW-0472">Membrane</keyword>
<feature type="transmembrane region" description="Helical" evidence="2">
    <location>
        <begin position="148"/>
        <end position="169"/>
    </location>
</feature>
<dbReference type="GO" id="GO:0051082">
    <property type="term" value="F:unfolded protein binding"/>
    <property type="evidence" value="ECO:0007669"/>
    <property type="project" value="TreeGrafter"/>
</dbReference>
<protein>
    <recommendedName>
        <fullName evidence="5">Shr3p</fullName>
    </recommendedName>
</protein>
<keyword evidence="2" id="KW-0812">Transmembrane</keyword>
<dbReference type="GO" id="GO:0006888">
    <property type="term" value="P:endoplasmic reticulum to Golgi vesicle-mediated transport"/>
    <property type="evidence" value="ECO:0007669"/>
    <property type="project" value="TreeGrafter"/>
</dbReference>
<accession>A0A2N1JD52</accession>
<sequence length="211" mass="23840">MGFRSGFVLGSIFFIYGVLFVTSTYDIPLIFHKPLSLDAFGRAEQFYLGLFYGPNSIKALLHAIMGAGVLGLALKVHRWTLNDKYFGMSSIVLYVGSLVMYLSVILPNIRALVHSSDEYYLLRAVFEHSTERASDPTMELILEERVSLVQVISATNLMIAAALFGVLLLQGGEWYAIRQDRINEDKHRRESIAKLDGQRTDKSQRNTKKTR</sequence>
<dbReference type="STRING" id="2020962.A0A2N1JD52"/>
<dbReference type="InterPro" id="IPR013248">
    <property type="entry name" value="Psh3/Shr3"/>
</dbReference>
<dbReference type="AlphaFoldDB" id="A0A2N1JD52"/>
<dbReference type="GO" id="GO:0005789">
    <property type="term" value="C:endoplasmic reticulum membrane"/>
    <property type="evidence" value="ECO:0007669"/>
    <property type="project" value="TreeGrafter"/>
</dbReference>
<evidence type="ECO:0000256" key="1">
    <source>
        <dbReference type="SAM" id="MobiDB-lite"/>
    </source>
</evidence>
<dbReference type="PANTHER" id="PTHR28228:SF1">
    <property type="entry name" value="SECRETORY COMPONENT PROTEIN SHR3"/>
    <property type="match status" value="1"/>
</dbReference>
<feature type="transmembrane region" description="Helical" evidence="2">
    <location>
        <begin position="51"/>
        <end position="73"/>
    </location>
</feature>
<dbReference type="EMBL" id="KZ454989">
    <property type="protein sequence ID" value="PKI84478.1"/>
    <property type="molecule type" value="Genomic_DNA"/>
</dbReference>
<evidence type="ECO:0000256" key="2">
    <source>
        <dbReference type="SAM" id="Phobius"/>
    </source>
</evidence>
<dbReference type="OrthoDB" id="5229808at2759"/>
<gene>
    <name evidence="3" type="ORF">MVES_001431</name>
</gene>
<feature type="transmembrane region" description="Helical" evidence="2">
    <location>
        <begin position="7"/>
        <end position="31"/>
    </location>
</feature>
<organism evidence="3 4">
    <name type="scientific">Malassezia vespertilionis</name>
    <dbReference type="NCBI Taxonomy" id="2020962"/>
    <lineage>
        <taxon>Eukaryota</taxon>
        <taxon>Fungi</taxon>
        <taxon>Dikarya</taxon>
        <taxon>Basidiomycota</taxon>
        <taxon>Ustilaginomycotina</taxon>
        <taxon>Malasseziomycetes</taxon>
        <taxon>Malasseziales</taxon>
        <taxon>Malasseziaceae</taxon>
        <taxon>Malassezia</taxon>
    </lineage>
</organism>
<dbReference type="PANTHER" id="PTHR28228">
    <property type="entry name" value="SECRETORY COMPONENT PROTEIN SHR3"/>
    <property type="match status" value="1"/>
</dbReference>
<feature type="region of interest" description="Disordered" evidence="1">
    <location>
        <begin position="188"/>
        <end position="211"/>
    </location>
</feature>
<keyword evidence="4" id="KW-1185">Reference proteome</keyword>
<keyword evidence="2" id="KW-1133">Transmembrane helix</keyword>
<feature type="compositionally biased region" description="Basic and acidic residues" evidence="1">
    <location>
        <begin position="188"/>
        <end position="204"/>
    </location>
</feature>
<evidence type="ECO:0000313" key="3">
    <source>
        <dbReference type="EMBL" id="PKI84478.1"/>
    </source>
</evidence>
<evidence type="ECO:0000313" key="4">
    <source>
        <dbReference type="Proteomes" id="UP000232875"/>
    </source>
</evidence>
<dbReference type="SMART" id="SM00786">
    <property type="entry name" value="SHR3_chaperone"/>
    <property type="match status" value="1"/>
</dbReference>
<feature type="transmembrane region" description="Helical" evidence="2">
    <location>
        <begin position="85"/>
        <end position="106"/>
    </location>
</feature>
<evidence type="ECO:0008006" key="5">
    <source>
        <dbReference type="Google" id="ProtNLM"/>
    </source>
</evidence>
<name>A0A2N1JD52_9BASI</name>
<dbReference type="Pfam" id="PF08229">
    <property type="entry name" value="SHR3_chaperone"/>
    <property type="match status" value="1"/>
</dbReference>
<proteinExistence type="predicted"/>
<reference evidence="3 4" key="1">
    <citation type="submission" date="2017-10" db="EMBL/GenBank/DDBJ databases">
        <title>A novel species of cold-tolerant Malassezia isolated from bats.</title>
        <authorList>
            <person name="Lorch J.M."/>
            <person name="Palmer J.M."/>
            <person name="Vanderwolf K.J."/>
            <person name="Schmidt K.Z."/>
            <person name="Verant M.L."/>
            <person name="Weller T.J."/>
            <person name="Blehert D.S."/>
        </authorList>
    </citation>
    <scope>NUCLEOTIDE SEQUENCE [LARGE SCALE GENOMIC DNA]</scope>
    <source>
        <strain evidence="3 4">NWHC:44797-103</strain>
    </source>
</reference>